<accession>A0AAW0R605</accession>
<comment type="caution">
    <text evidence="1">The sequence shown here is derived from an EMBL/GenBank/DDBJ whole genome shotgun (WGS) entry which is preliminary data.</text>
</comment>
<reference evidence="1 2" key="1">
    <citation type="submission" date="2023-01" db="EMBL/GenBank/DDBJ databases">
        <title>Analysis of 21 Apiospora genomes using comparative genomics revels a genus with tremendous synthesis potential of carbohydrate active enzymes and secondary metabolites.</title>
        <authorList>
            <person name="Sorensen T."/>
        </authorList>
    </citation>
    <scope>NUCLEOTIDE SEQUENCE [LARGE SCALE GENOMIC DNA]</scope>
    <source>
        <strain evidence="1 2">CBS 117206</strain>
    </source>
</reference>
<dbReference type="SUPFAM" id="SSF81383">
    <property type="entry name" value="F-box domain"/>
    <property type="match status" value="1"/>
</dbReference>
<dbReference type="AlphaFoldDB" id="A0AAW0R605"/>
<dbReference type="Proteomes" id="UP001392437">
    <property type="component" value="Unassembled WGS sequence"/>
</dbReference>
<keyword evidence="2" id="KW-1185">Reference proteome</keyword>
<sequence>MHQKTNQATGRPLDDPYRFLAKCKPSHLWKAWNHIEGDADETWHKFQADRRRRARPKPPKPEPLWWYKMQQNEVACPLYGLPEELTEAICREMDGSDVFIARQACSLLRRILSAPEFVAPERWTRNPRTTLFLPLGTVSPMVDTPRLAVDWMAVKMCLDRNRCCSDCVEARIPKPDGSDSDFDKTMMRMANKRKYCFACKDDHPLIFFSRNQREVKRGERFRTGPAIKNNRSVCILAESSMKWT</sequence>
<organism evidence="1 2">
    <name type="scientific">Apiospora kogelbergensis</name>
    <dbReference type="NCBI Taxonomy" id="1337665"/>
    <lineage>
        <taxon>Eukaryota</taxon>
        <taxon>Fungi</taxon>
        <taxon>Dikarya</taxon>
        <taxon>Ascomycota</taxon>
        <taxon>Pezizomycotina</taxon>
        <taxon>Sordariomycetes</taxon>
        <taxon>Xylariomycetidae</taxon>
        <taxon>Amphisphaeriales</taxon>
        <taxon>Apiosporaceae</taxon>
        <taxon>Apiospora</taxon>
    </lineage>
</organism>
<protein>
    <recommendedName>
        <fullName evidence="3">F-box domain-containing protein</fullName>
    </recommendedName>
</protein>
<evidence type="ECO:0000313" key="2">
    <source>
        <dbReference type="Proteomes" id="UP001392437"/>
    </source>
</evidence>
<name>A0AAW0R605_9PEZI</name>
<evidence type="ECO:0008006" key="3">
    <source>
        <dbReference type="Google" id="ProtNLM"/>
    </source>
</evidence>
<dbReference type="EMBL" id="JAQQWP010000002">
    <property type="protein sequence ID" value="KAK8129214.1"/>
    <property type="molecule type" value="Genomic_DNA"/>
</dbReference>
<dbReference type="InterPro" id="IPR036047">
    <property type="entry name" value="F-box-like_dom_sf"/>
</dbReference>
<gene>
    <name evidence="1" type="ORF">PG999_001594</name>
</gene>
<evidence type="ECO:0000313" key="1">
    <source>
        <dbReference type="EMBL" id="KAK8129214.1"/>
    </source>
</evidence>
<proteinExistence type="predicted"/>